<organism evidence="3 4">
    <name type="scientific">Centaurea solstitialis</name>
    <name type="common">yellow star-thistle</name>
    <dbReference type="NCBI Taxonomy" id="347529"/>
    <lineage>
        <taxon>Eukaryota</taxon>
        <taxon>Viridiplantae</taxon>
        <taxon>Streptophyta</taxon>
        <taxon>Embryophyta</taxon>
        <taxon>Tracheophyta</taxon>
        <taxon>Spermatophyta</taxon>
        <taxon>Magnoliopsida</taxon>
        <taxon>eudicotyledons</taxon>
        <taxon>Gunneridae</taxon>
        <taxon>Pentapetalae</taxon>
        <taxon>asterids</taxon>
        <taxon>campanulids</taxon>
        <taxon>Asterales</taxon>
        <taxon>Asteraceae</taxon>
        <taxon>Carduoideae</taxon>
        <taxon>Cardueae</taxon>
        <taxon>Centaureinae</taxon>
        <taxon>Centaurea</taxon>
    </lineage>
</organism>
<dbReference type="InterPro" id="IPR000070">
    <property type="entry name" value="Pectinesterase_cat"/>
</dbReference>
<feature type="domain" description="Pectinesterase catalytic" evidence="2">
    <location>
        <begin position="122"/>
        <end position="160"/>
    </location>
</feature>
<sequence length="161" mass="18044">MLGVNTTQSKSTQLNTSLFMEHLGYLDFVSCARSRTTSSSSMVVCIVISGNSMVDMGVVMGTGEVMATEIMIYLDRHNFPNIALILTTKFLDMTVQASIDDAPRVVWGSHCSRHNIPEHDRAGQALTLLSISDQSIFYHCCLKRYRDTLFTYANKELYKES</sequence>
<dbReference type="GO" id="GO:0042545">
    <property type="term" value="P:cell wall modification"/>
    <property type="evidence" value="ECO:0007669"/>
    <property type="project" value="InterPro"/>
</dbReference>
<protein>
    <recommendedName>
        <fullName evidence="2">Pectinesterase catalytic domain-containing protein</fullName>
    </recommendedName>
</protein>
<dbReference type="Gene3D" id="2.160.20.10">
    <property type="entry name" value="Single-stranded right-handed beta-helix, Pectin lyase-like"/>
    <property type="match status" value="1"/>
</dbReference>
<dbReference type="Pfam" id="PF01095">
    <property type="entry name" value="Pectinesterase"/>
    <property type="match status" value="1"/>
</dbReference>
<proteinExistence type="predicted"/>
<evidence type="ECO:0000313" key="4">
    <source>
        <dbReference type="Proteomes" id="UP001172457"/>
    </source>
</evidence>
<keyword evidence="4" id="KW-1185">Reference proteome</keyword>
<gene>
    <name evidence="3" type="ORF">OSB04_026186</name>
</gene>
<dbReference type="Proteomes" id="UP001172457">
    <property type="component" value="Chromosome 7"/>
</dbReference>
<dbReference type="GO" id="GO:0030599">
    <property type="term" value="F:pectinesterase activity"/>
    <property type="evidence" value="ECO:0007669"/>
    <property type="project" value="InterPro"/>
</dbReference>
<reference evidence="3" key="1">
    <citation type="submission" date="2023-03" db="EMBL/GenBank/DDBJ databases">
        <title>Chromosome-scale reference genome and RAD-based genetic map of yellow starthistle (Centaurea solstitialis) reveal putative structural variation and QTLs associated with invader traits.</title>
        <authorList>
            <person name="Reatini B."/>
            <person name="Cang F.A."/>
            <person name="Jiang Q."/>
            <person name="Mckibben M.T.W."/>
            <person name="Barker M.S."/>
            <person name="Rieseberg L.H."/>
            <person name="Dlugosch K.M."/>
        </authorList>
    </citation>
    <scope>NUCLEOTIDE SEQUENCE</scope>
    <source>
        <strain evidence="3">CAN-66</strain>
        <tissue evidence="3">Leaf</tissue>
    </source>
</reference>
<dbReference type="EMBL" id="JARYMX010000007">
    <property type="protein sequence ID" value="KAJ9539680.1"/>
    <property type="molecule type" value="Genomic_DNA"/>
</dbReference>
<evidence type="ECO:0000259" key="2">
    <source>
        <dbReference type="Pfam" id="PF01095"/>
    </source>
</evidence>
<name>A0AA38SP03_9ASTR</name>
<dbReference type="AlphaFoldDB" id="A0AA38SP03"/>
<comment type="caution">
    <text evidence="3">The sequence shown here is derived from an EMBL/GenBank/DDBJ whole genome shotgun (WGS) entry which is preliminary data.</text>
</comment>
<keyword evidence="1" id="KW-0378">Hydrolase</keyword>
<evidence type="ECO:0000313" key="3">
    <source>
        <dbReference type="EMBL" id="KAJ9539680.1"/>
    </source>
</evidence>
<accession>A0AA38SP03</accession>
<dbReference type="InterPro" id="IPR012334">
    <property type="entry name" value="Pectin_lyas_fold"/>
</dbReference>
<evidence type="ECO:0000256" key="1">
    <source>
        <dbReference type="ARBA" id="ARBA00022801"/>
    </source>
</evidence>